<dbReference type="RefSeq" id="WP_067957963.1">
    <property type="nucleotide sequence ID" value="NZ_CP015005.1"/>
</dbReference>
<dbReference type="Gene3D" id="3.20.20.30">
    <property type="entry name" value="Luciferase-like domain"/>
    <property type="match status" value="1"/>
</dbReference>
<evidence type="ECO:0000313" key="2">
    <source>
        <dbReference type="EMBL" id="AMS40794.1"/>
    </source>
</evidence>
<keyword evidence="2" id="KW-0503">Monooxygenase</keyword>
<dbReference type="Proteomes" id="UP000075755">
    <property type="component" value="Chromosome"/>
</dbReference>
<dbReference type="AlphaFoldDB" id="A0AAC8YMK4"/>
<dbReference type="KEGG" id="aak:AA2016_1864"/>
<evidence type="ECO:0000313" key="3">
    <source>
        <dbReference type="EMBL" id="MBB3709017.1"/>
    </source>
</evidence>
<dbReference type="InterPro" id="IPR036661">
    <property type="entry name" value="Luciferase-like_sf"/>
</dbReference>
<protein>
    <submittedName>
        <fullName evidence="2">Alkanal monooxygenase subunit alpha</fullName>
    </submittedName>
    <submittedName>
        <fullName evidence="3">Alkanesulfonate monooxygenase SsuD/methylene tetrahydromethanopterin reductase-like flavin-dependent oxidoreductase (Luciferase family)</fullName>
    </submittedName>
</protein>
<evidence type="ECO:0000313" key="5">
    <source>
        <dbReference type="Proteomes" id="UP000577697"/>
    </source>
</evidence>
<sequence>MRLDITGFARGGRAQSHASMLRLCEDVERRGFDGIWFNEFHFQNPPQAYPSTLILASAILARTQRLRVGTSIVVTPLYHPFLLAEEVAQLHWQSGGRIDLGIGRGTHPATLAALGIAAESTRARFEDSYRIMRDAWTSGARIEEGACWPASEVSVGPLLPGEMVPVYVAGTSRDTLGFAAREGLPLLLSLDPPEVGQLATYQAILEEEGHACRLRASQLSRYVCIAPTKVQAMGKLDELVPRLFERRVASAKAAGRSTDQIVMPDRQTAMARQVIAGSPDDCVAQLKALAAVTGIDAMRLVFNGNGIVDMAAALADMEFFGREVLPALRPA</sequence>
<dbReference type="EMBL" id="CP015005">
    <property type="protein sequence ID" value="AMS40794.1"/>
    <property type="molecule type" value="Genomic_DNA"/>
</dbReference>
<keyword evidence="2" id="KW-0560">Oxidoreductase</keyword>
<dbReference type="PANTHER" id="PTHR30137">
    <property type="entry name" value="LUCIFERASE-LIKE MONOOXYGENASE"/>
    <property type="match status" value="1"/>
</dbReference>
<reference evidence="3 5" key="2">
    <citation type="submission" date="2020-08" db="EMBL/GenBank/DDBJ databases">
        <title>Genomic Encyclopedia of Type Strains, Phase IV (KMG-IV): sequencing the most valuable type-strain genomes for metagenomic binning, comparative biology and taxonomic classification.</title>
        <authorList>
            <person name="Goeker M."/>
        </authorList>
    </citation>
    <scope>NUCLEOTIDE SEQUENCE [LARGE SCALE GENOMIC DNA]</scope>
    <source>
        <strain evidence="3 5">DSM 10368</strain>
    </source>
</reference>
<dbReference type="GO" id="GO:0016705">
    <property type="term" value="F:oxidoreductase activity, acting on paired donors, with incorporation or reduction of molecular oxygen"/>
    <property type="evidence" value="ECO:0007669"/>
    <property type="project" value="InterPro"/>
</dbReference>
<reference evidence="2 4" key="1">
    <citation type="submission" date="2016-03" db="EMBL/GenBank/DDBJ databases">
        <title>Complete genome of Aminobacter aminovorans KCTC 2477.</title>
        <authorList>
            <person name="Kim K.M."/>
        </authorList>
    </citation>
    <scope>NUCLEOTIDE SEQUENCE [LARGE SCALE GENOMIC DNA]</scope>
    <source>
        <strain evidence="2 4">KCTC 2477</strain>
    </source>
</reference>
<dbReference type="PANTHER" id="PTHR30137:SF6">
    <property type="entry name" value="LUCIFERASE-LIKE MONOOXYGENASE"/>
    <property type="match status" value="1"/>
</dbReference>
<dbReference type="InterPro" id="IPR050766">
    <property type="entry name" value="Bact_Lucif_Oxidored"/>
</dbReference>
<dbReference type="Pfam" id="PF00296">
    <property type="entry name" value="Bac_luciferase"/>
    <property type="match status" value="1"/>
</dbReference>
<accession>A0AAC8YMK4</accession>
<organism evidence="2 4">
    <name type="scientific">Aminobacter aminovorans</name>
    <name type="common">Chelatobacter heintzii</name>
    <dbReference type="NCBI Taxonomy" id="83263"/>
    <lineage>
        <taxon>Bacteria</taxon>
        <taxon>Pseudomonadati</taxon>
        <taxon>Pseudomonadota</taxon>
        <taxon>Alphaproteobacteria</taxon>
        <taxon>Hyphomicrobiales</taxon>
        <taxon>Phyllobacteriaceae</taxon>
        <taxon>Aminobacter</taxon>
    </lineage>
</organism>
<feature type="domain" description="Luciferase-like" evidence="1">
    <location>
        <begin position="12"/>
        <end position="293"/>
    </location>
</feature>
<keyword evidence="5" id="KW-1185">Reference proteome</keyword>
<dbReference type="EMBL" id="JACICB010000024">
    <property type="protein sequence ID" value="MBB3709017.1"/>
    <property type="molecule type" value="Genomic_DNA"/>
</dbReference>
<gene>
    <name evidence="2" type="ORF">AA2016_1864</name>
    <name evidence="3" type="ORF">FHS67_005360</name>
</gene>
<dbReference type="GO" id="GO:0004497">
    <property type="term" value="F:monooxygenase activity"/>
    <property type="evidence" value="ECO:0007669"/>
    <property type="project" value="UniProtKB-KW"/>
</dbReference>
<name>A0AAC8YMK4_AMIAI</name>
<evidence type="ECO:0000313" key="4">
    <source>
        <dbReference type="Proteomes" id="UP000075755"/>
    </source>
</evidence>
<dbReference type="InterPro" id="IPR011251">
    <property type="entry name" value="Luciferase-like_dom"/>
</dbReference>
<dbReference type="SUPFAM" id="SSF51679">
    <property type="entry name" value="Bacterial luciferase-like"/>
    <property type="match status" value="1"/>
</dbReference>
<proteinExistence type="predicted"/>
<evidence type="ECO:0000259" key="1">
    <source>
        <dbReference type="Pfam" id="PF00296"/>
    </source>
</evidence>
<dbReference type="Proteomes" id="UP000577697">
    <property type="component" value="Unassembled WGS sequence"/>
</dbReference>
<dbReference type="GO" id="GO:0005829">
    <property type="term" value="C:cytosol"/>
    <property type="evidence" value="ECO:0007669"/>
    <property type="project" value="TreeGrafter"/>
</dbReference>